<dbReference type="EMBL" id="SUNH01000006">
    <property type="protein sequence ID" value="TJZ86107.1"/>
    <property type="molecule type" value="Genomic_DNA"/>
</dbReference>
<organism evidence="13 14">
    <name type="scientific">Paracoccus hibiscisoli</name>
    <dbReference type="NCBI Taxonomy" id="2023261"/>
    <lineage>
        <taxon>Bacteria</taxon>
        <taxon>Pseudomonadati</taxon>
        <taxon>Pseudomonadota</taxon>
        <taxon>Alphaproteobacteria</taxon>
        <taxon>Rhodobacterales</taxon>
        <taxon>Paracoccaceae</taxon>
        <taxon>Paracoccus</taxon>
    </lineage>
</organism>
<reference evidence="13 14" key="1">
    <citation type="submission" date="2019-04" db="EMBL/GenBank/DDBJ databases">
        <authorList>
            <person name="Li J."/>
        </authorList>
    </citation>
    <scope>NUCLEOTIDE SEQUENCE [LARGE SCALE GENOMIC DNA]</scope>
    <source>
        <strain evidence="13 14">CCTCC AB2016182</strain>
    </source>
</reference>
<evidence type="ECO:0000259" key="12">
    <source>
        <dbReference type="Pfam" id="PF18913"/>
    </source>
</evidence>
<evidence type="ECO:0000256" key="6">
    <source>
        <dbReference type="ARBA" id="ARBA00022801"/>
    </source>
</evidence>
<keyword evidence="14" id="KW-1185">Reference proteome</keyword>
<dbReference type="Gene3D" id="3.40.190.80">
    <property type="match status" value="1"/>
</dbReference>
<evidence type="ECO:0000256" key="7">
    <source>
        <dbReference type="ARBA" id="ARBA00022842"/>
    </source>
</evidence>
<feature type="binding site" evidence="9">
    <location>
        <position position="269"/>
    </location>
    <ligand>
        <name>Mg(2+)</name>
        <dbReference type="ChEBI" id="CHEBI:18420"/>
        <label>2</label>
    </ligand>
</feature>
<dbReference type="InterPro" id="IPR028343">
    <property type="entry name" value="FBPtase"/>
</dbReference>
<name>A0A4U0QVE7_9RHOB</name>
<dbReference type="AlphaFoldDB" id="A0A4U0QVE7"/>
<comment type="caution">
    <text evidence="13">The sequence shown here is derived from an EMBL/GenBank/DDBJ whole genome shotgun (WGS) entry which is preliminary data.</text>
</comment>
<feature type="binding site" evidence="9">
    <location>
        <position position="109"/>
    </location>
    <ligand>
        <name>Mg(2+)</name>
        <dbReference type="ChEBI" id="CHEBI:18420"/>
        <label>1</label>
    </ligand>
</feature>
<dbReference type="Gene3D" id="3.30.540.10">
    <property type="entry name" value="Fructose-1,6-Bisphosphatase, subunit A, domain 1"/>
    <property type="match status" value="1"/>
</dbReference>
<dbReference type="GO" id="GO:0006000">
    <property type="term" value="P:fructose metabolic process"/>
    <property type="evidence" value="ECO:0007669"/>
    <property type="project" value="TreeGrafter"/>
</dbReference>
<evidence type="ECO:0000313" key="13">
    <source>
        <dbReference type="EMBL" id="TJZ86107.1"/>
    </source>
</evidence>
<evidence type="ECO:0000256" key="3">
    <source>
        <dbReference type="ARBA" id="ARBA00010941"/>
    </source>
</evidence>
<keyword evidence="5 9" id="KW-0479">Metal-binding</keyword>
<feature type="binding site" evidence="9">
    <location>
        <position position="90"/>
    </location>
    <ligand>
        <name>Mg(2+)</name>
        <dbReference type="ChEBI" id="CHEBI:18420"/>
        <label>1</label>
    </ligand>
</feature>
<evidence type="ECO:0000256" key="2">
    <source>
        <dbReference type="ARBA" id="ARBA00005215"/>
    </source>
</evidence>
<dbReference type="GO" id="GO:0005986">
    <property type="term" value="P:sucrose biosynthetic process"/>
    <property type="evidence" value="ECO:0007669"/>
    <property type="project" value="TreeGrafter"/>
</dbReference>
<dbReference type="GO" id="GO:0006094">
    <property type="term" value="P:gluconeogenesis"/>
    <property type="evidence" value="ECO:0007669"/>
    <property type="project" value="UniProtKB-UniRule"/>
</dbReference>
<feature type="binding site" evidence="9">
    <location>
        <position position="112"/>
    </location>
    <ligand>
        <name>Mg(2+)</name>
        <dbReference type="ChEBI" id="CHEBI:18420"/>
        <label>2</label>
    </ligand>
</feature>
<evidence type="ECO:0000256" key="4">
    <source>
        <dbReference type="ARBA" id="ARBA00022490"/>
    </source>
</evidence>
<feature type="binding site" evidence="9">
    <location>
        <position position="109"/>
    </location>
    <ligand>
        <name>Mg(2+)</name>
        <dbReference type="ChEBI" id="CHEBI:18420"/>
        <label>2</label>
    </ligand>
</feature>
<comment type="catalytic activity">
    <reaction evidence="1 9">
        <text>beta-D-fructose 1,6-bisphosphate + H2O = beta-D-fructose 6-phosphate + phosphate</text>
        <dbReference type="Rhea" id="RHEA:11064"/>
        <dbReference type="ChEBI" id="CHEBI:15377"/>
        <dbReference type="ChEBI" id="CHEBI:32966"/>
        <dbReference type="ChEBI" id="CHEBI:43474"/>
        <dbReference type="ChEBI" id="CHEBI:57634"/>
        <dbReference type="EC" id="3.1.3.11"/>
    </reaction>
</comment>
<keyword evidence="6 9" id="KW-0378">Hydrolase</keyword>
<feature type="binding site" evidence="9">
    <location>
        <position position="197"/>
    </location>
    <ligand>
        <name>substrate</name>
    </ligand>
</feature>
<dbReference type="InterPro" id="IPR000146">
    <property type="entry name" value="FBPase_class-1"/>
</dbReference>
<evidence type="ECO:0000256" key="8">
    <source>
        <dbReference type="ARBA" id="ARBA00023277"/>
    </source>
</evidence>
<proteinExistence type="inferred from homology"/>
<evidence type="ECO:0000256" key="10">
    <source>
        <dbReference type="RuleBase" id="RU000508"/>
    </source>
</evidence>
<comment type="cofactor">
    <cofactor evidence="9">
        <name>Mg(2+)</name>
        <dbReference type="ChEBI" id="CHEBI:18420"/>
    </cofactor>
    <text evidence="9">Binds 2 magnesium ions per subunit.</text>
</comment>
<evidence type="ECO:0000256" key="9">
    <source>
        <dbReference type="HAMAP-Rule" id="MF_01855"/>
    </source>
</evidence>
<comment type="similarity">
    <text evidence="3 9 10">Belongs to the FBPase class 1 family.</text>
</comment>
<keyword evidence="7 9" id="KW-0460">Magnesium</keyword>
<dbReference type="SUPFAM" id="SSF56655">
    <property type="entry name" value="Carbohydrate phosphatase"/>
    <property type="match status" value="1"/>
</dbReference>
<dbReference type="Proteomes" id="UP000306223">
    <property type="component" value="Unassembled WGS sequence"/>
</dbReference>
<dbReference type="RefSeq" id="WP_136855537.1">
    <property type="nucleotide sequence ID" value="NZ_SUNH01000006.1"/>
</dbReference>
<dbReference type="GO" id="GO:0000287">
    <property type="term" value="F:magnesium ion binding"/>
    <property type="evidence" value="ECO:0007669"/>
    <property type="project" value="UniProtKB-UniRule"/>
</dbReference>
<feature type="binding site" evidence="9">
    <location>
        <position position="111"/>
    </location>
    <ligand>
        <name>Mg(2+)</name>
        <dbReference type="ChEBI" id="CHEBI:18420"/>
        <label>1</label>
    </ligand>
</feature>
<dbReference type="PROSITE" id="PS00124">
    <property type="entry name" value="FBPASE"/>
    <property type="match status" value="1"/>
</dbReference>
<dbReference type="GO" id="GO:0030388">
    <property type="term" value="P:fructose 1,6-bisphosphate metabolic process"/>
    <property type="evidence" value="ECO:0007669"/>
    <property type="project" value="TreeGrafter"/>
</dbReference>
<dbReference type="InterPro" id="IPR020548">
    <property type="entry name" value="Fructose_bisphosphatase_AS"/>
</dbReference>
<evidence type="ECO:0000256" key="5">
    <source>
        <dbReference type="ARBA" id="ARBA00022723"/>
    </source>
</evidence>
<dbReference type="CDD" id="cd00354">
    <property type="entry name" value="FBPase"/>
    <property type="match status" value="1"/>
</dbReference>
<dbReference type="PIRSF" id="PIRSF500210">
    <property type="entry name" value="FBPtase"/>
    <property type="match status" value="1"/>
</dbReference>
<evidence type="ECO:0000313" key="14">
    <source>
        <dbReference type="Proteomes" id="UP000306223"/>
    </source>
</evidence>
<feature type="domain" description="Fructose-1-6-bisphosphatase class 1 C-terminal" evidence="12">
    <location>
        <begin position="188"/>
        <end position="319"/>
    </location>
</feature>
<dbReference type="PRINTS" id="PR00115">
    <property type="entry name" value="F16BPHPHTASE"/>
</dbReference>
<evidence type="ECO:0000256" key="1">
    <source>
        <dbReference type="ARBA" id="ARBA00001273"/>
    </source>
</evidence>
<accession>A0A4U0QVE7</accession>
<dbReference type="OrthoDB" id="9806756at2"/>
<dbReference type="PIRSF" id="PIRSF000904">
    <property type="entry name" value="FBPtase_SBPase"/>
    <property type="match status" value="1"/>
</dbReference>
<comment type="caution">
    <text evidence="9">Lacks conserved residue(s) required for the propagation of feature annotation.</text>
</comment>
<comment type="subcellular location">
    <subcellularLocation>
        <location evidence="9">Cytoplasm</location>
    </subcellularLocation>
</comment>
<dbReference type="Pfam" id="PF00316">
    <property type="entry name" value="FBPase"/>
    <property type="match status" value="1"/>
</dbReference>
<dbReference type="PANTHER" id="PTHR11556">
    <property type="entry name" value="FRUCTOSE-1,6-BISPHOSPHATASE-RELATED"/>
    <property type="match status" value="1"/>
</dbReference>
<gene>
    <name evidence="9" type="primary">fbp</name>
    <name evidence="13" type="ORF">FA740_04255</name>
</gene>
<feature type="domain" description="Fructose-1-6-bisphosphatase class I N-terminal" evidence="11">
    <location>
        <begin position="57"/>
        <end position="180"/>
    </location>
</feature>
<comment type="subunit">
    <text evidence="9">Homotetramer.</text>
</comment>
<protein>
    <recommendedName>
        <fullName evidence="9">Fructose-1,6-bisphosphatase class 1</fullName>
        <shortName evidence="9">FBPase class 1</shortName>
        <ecNumber evidence="9">3.1.3.11</ecNumber>
    </recommendedName>
    <alternativeName>
        <fullName evidence="9">D-fructose-1,6-bisphosphate 1-phosphohydrolase class 1</fullName>
    </alternativeName>
</protein>
<evidence type="ECO:0000259" key="11">
    <source>
        <dbReference type="Pfam" id="PF00316"/>
    </source>
</evidence>
<dbReference type="InterPro" id="IPR044015">
    <property type="entry name" value="FBPase_C_dom"/>
</dbReference>
<dbReference type="GO" id="GO:0042132">
    <property type="term" value="F:fructose 1,6-bisphosphate 1-phosphatase activity"/>
    <property type="evidence" value="ECO:0007669"/>
    <property type="project" value="UniProtKB-UniRule"/>
</dbReference>
<dbReference type="PANTHER" id="PTHR11556:SF35">
    <property type="entry name" value="SEDOHEPTULOSE-1,7-BISPHOSPHATASE, CHLOROPLASTIC"/>
    <property type="match status" value="1"/>
</dbReference>
<dbReference type="GO" id="GO:0005829">
    <property type="term" value="C:cytosol"/>
    <property type="evidence" value="ECO:0007669"/>
    <property type="project" value="TreeGrafter"/>
</dbReference>
<comment type="pathway">
    <text evidence="2">Carbohydrate biosynthesis; Calvin cycle.</text>
</comment>
<dbReference type="InterPro" id="IPR033391">
    <property type="entry name" value="FBPase_N"/>
</dbReference>
<dbReference type="HAMAP" id="MF_01855">
    <property type="entry name" value="FBPase_class1"/>
    <property type="match status" value="1"/>
</dbReference>
<dbReference type="EC" id="3.1.3.11" evidence="9"/>
<keyword evidence="8 9" id="KW-0119">Carbohydrate metabolism</keyword>
<dbReference type="Pfam" id="PF18913">
    <property type="entry name" value="FBPase_C"/>
    <property type="match status" value="1"/>
</dbReference>
<sequence length="322" mass="33867">MLRLPTDGPATGPLLDDLLARDGAPAIVAAIARALPPLAARLAAGRLHGDPEAIVGTNDSGDSQKALDMAAHDHMIAALRAAGVRQVLSEEALDIILLNDGGAFDVAIDPIDGSGSIGIGAPLGMLFSILPADPQGFQRTGRAVVAAGYASFGHSVDFGWSTGAGVHVATWDAEAAAFRVSRQDLRLKPQASTIAYNASNERHWAPGLQAWASDLRAGRDGPRGRDFNMRWLAAAVGELHRILLKSGAFLYPADARPGYGDGRLRLIYECVPIAFLIEQAGGQATDGHGPILDRVPRGLHEFTPLYFGASDEIDALHDALRG</sequence>
<dbReference type="GO" id="GO:0006002">
    <property type="term" value="P:fructose 6-phosphate metabolic process"/>
    <property type="evidence" value="ECO:0007669"/>
    <property type="project" value="TreeGrafter"/>
</dbReference>
<keyword evidence="4 9" id="KW-0963">Cytoplasm</keyword>